<dbReference type="KEGG" id="dre:558861"/>
<dbReference type="OMA" id="FKNCWSC"/>
<dbReference type="PANTHER" id="PTHR36469:SF1">
    <property type="entry name" value="DISTAL MEMBRANE-ARM ASSEMBLY COMPLEX PROTEIN 1"/>
    <property type="match status" value="1"/>
</dbReference>
<feature type="domain" description="Distal membrane-arm assembly complex protein 1-like" evidence="3">
    <location>
        <begin position="23"/>
        <end position="68"/>
    </location>
</feature>
<dbReference type="PaxDb" id="7955-ENSDARP00000122244"/>
<evidence type="ECO:0000313" key="4">
    <source>
        <dbReference type="Ensembl" id="ENSDARP00000122244"/>
    </source>
</evidence>
<dbReference type="PANTHER" id="PTHR36469">
    <property type="entry name" value="DISTAL MEMBRANE-ARM ASSEMBLY COMPLEX PROTEIN 1"/>
    <property type="match status" value="1"/>
</dbReference>
<organism evidence="4">
    <name type="scientific">Danio rerio</name>
    <name type="common">Zebrafish</name>
    <name type="synonym">Brachydanio rerio</name>
    <dbReference type="NCBI Taxonomy" id="7955"/>
    <lineage>
        <taxon>Eukaryota</taxon>
        <taxon>Metazoa</taxon>
        <taxon>Chordata</taxon>
        <taxon>Craniata</taxon>
        <taxon>Vertebrata</taxon>
        <taxon>Euteleostomi</taxon>
        <taxon>Actinopterygii</taxon>
        <taxon>Neopterygii</taxon>
        <taxon>Teleostei</taxon>
        <taxon>Ostariophysi</taxon>
        <taxon>Cypriniformes</taxon>
        <taxon>Danionidae</taxon>
        <taxon>Danioninae</taxon>
        <taxon>Danio</taxon>
    </lineage>
</organism>
<reference evidence="6" key="4">
    <citation type="journal article" date="2017" name="Nat. Commun.">
        <title>Evolution of complexity in the zebrafish synapse proteome.</title>
        <authorList>
            <person name="Bayes A."/>
            <person name="Collins M.O."/>
            <person name="Reig-Viader R."/>
            <person name="Gou G."/>
            <person name="Goulding D."/>
            <person name="Izquierdo A."/>
            <person name="Choudhary J.S."/>
            <person name="Emes R.D."/>
            <person name="Grant S.G."/>
        </authorList>
    </citation>
    <scope>NUCLEOTIDE SEQUENCE</scope>
    <source>
        <strain evidence="6">Tuebingen</strain>
    </source>
</reference>
<dbReference type="ZFIN" id="ZDB-GENE-030131-8991">
    <property type="gene designation" value="si:dkey-88p24.11"/>
</dbReference>
<dbReference type="RefSeq" id="NP_001373262.1">
    <property type="nucleotide sequence ID" value="NM_001386333.1"/>
</dbReference>
<keyword evidence="5" id="KW-1185">Reference proteome</keyword>
<keyword evidence="2" id="KW-0472">Membrane</keyword>
<name>A0A8M9Q9A8_DANRE</name>
<dbReference type="Bgee" id="ENSDARG00000092787">
    <property type="expression patterns" value="Expressed in muscle tissue and 24 other cell types or tissues"/>
</dbReference>
<sequence length="87" mass="9097">MSNPAPLEEKVSPQKSSRSAAGDCWSCRLLSGGGLIAAGIYVFAQVHRRNLGKPPTVSAVLQMMFATGLSAWGIVLIANPVGKITSK</sequence>
<gene>
    <name evidence="4 6 7" type="primary">si:dkey-88p24.11</name>
    <name evidence="6" type="synonym">fa96a11</name>
    <name evidence="6" type="synonym">wu:fa96a11</name>
</gene>
<reference evidence="4" key="1">
    <citation type="submission" date="2011-07" db="UniProtKB">
        <authorList>
            <consortium name="Ensembl"/>
        </authorList>
    </citation>
    <scope>IDENTIFICATION</scope>
    <source>
        <strain evidence="4">Tuebingen</strain>
    </source>
</reference>
<accession>A0A8M9Q9A8</accession>
<dbReference type="OrthoDB" id="6340866at2759"/>
<dbReference type="Proteomes" id="UP000000437">
    <property type="component" value="Chromosome 10"/>
</dbReference>
<proteinExistence type="predicted"/>
<dbReference type="Ensembl" id="ENSDART00000146085.3">
    <property type="protein sequence ID" value="ENSDARP00000122244.1"/>
    <property type="gene ID" value="ENSDARG00000092787.3"/>
</dbReference>
<dbReference type="eggNOG" id="ENOG502S9M0">
    <property type="taxonomic scope" value="Eukaryota"/>
</dbReference>
<reference evidence="4" key="2">
    <citation type="journal article" date="2013" name="Nature">
        <title>The zebrafish reference genome sequence and its relationship to the human genome.</title>
        <authorList>
            <consortium name="Genome Reference Consortium Zebrafish"/>
            <person name="Howe K."/>
            <person name="Clark M.D."/>
            <person name="Torroja C.F."/>
            <person name="Torrance J."/>
            <person name="Berthelot C."/>
            <person name="Muffato M."/>
            <person name="Collins J.E."/>
            <person name="Humphray S."/>
            <person name="McLaren K."/>
            <person name="Matthews L."/>
            <person name="McLaren S."/>
            <person name="Sealy I."/>
            <person name="Caccamo M."/>
            <person name="Churcher C."/>
            <person name="Scott C."/>
            <person name="Barrett J.C."/>
            <person name="Koch R."/>
            <person name="Rauch G.J."/>
            <person name="White S."/>
            <person name="Chow W."/>
            <person name="Kilian B."/>
            <person name="Quintais L.T."/>
            <person name="Guerra-Assuncao J.A."/>
            <person name="Zhou Y."/>
            <person name="Gu Y."/>
            <person name="Yen J."/>
            <person name="Vogel J.H."/>
            <person name="Eyre T."/>
            <person name="Redmond S."/>
            <person name="Banerjee R."/>
            <person name="Chi J."/>
            <person name="Fu B."/>
            <person name="Langley E."/>
            <person name="Maguire S.F."/>
            <person name="Laird G.K."/>
            <person name="Lloyd D."/>
            <person name="Kenyon E."/>
            <person name="Donaldson S."/>
            <person name="Sehra H."/>
            <person name="Almeida-King J."/>
            <person name="Loveland J."/>
            <person name="Trevanion S."/>
            <person name="Jones M."/>
            <person name="Quail M."/>
            <person name="Willey D."/>
            <person name="Hunt A."/>
            <person name="Burton J."/>
            <person name="Sims S."/>
            <person name="McLay K."/>
            <person name="Plumb B."/>
            <person name="Davis J."/>
            <person name="Clee C."/>
            <person name="Oliver K."/>
            <person name="Clark R."/>
            <person name="Riddle C."/>
            <person name="Elliot D."/>
            <person name="Eliott D."/>
            <person name="Threadgold G."/>
            <person name="Harden G."/>
            <person name="Ware D."/>
            <person name="Begum S."/>
            <person name="Mortimore B."/>
            <person name="Mortimer B."/>
            <person name="Kerry G."/>
            <person name="Heath P."/>
            <person name="Phillimore B."/>
            <person name="Tracey A."/>
            <person name="Corby N."/>
            <person name="Dunn M."/>
            <person name="Johnson C."/>
            <person name="Wood J."/>
            <person name="Clark S."/>
            <person name="Pelan S."/>
            <person name="Griffiths G."/>
            <person name="Smith M."/>
            <person name="Glithero R."/>
            <person name="Howden P."/>
            <person name="Barker N."/>
            <person name="Lloyd C."/>
            <person name="Stevens C."/>
            <person name="Harley J."/>
            <person name="Holt K."/>
            <person name="Panagiotidis G."/>
            <person name="Lovell J."/>
            <person name="Beasley H."/>
            <person name="Henderson C."/>
            <person name="Gordon D."/>
            <person name="Auger K."/>
            <person name="Wright D."/>
            <person name="Collins J."/>
            <person name="Raisen C."/>
            <person name="Dyer L."/>
            <person name="Leung K."/>
            <person name="Robertson L."/>
            <person name="Ambridge K."/>
            <person name="Leongamornlert D."/>
            <person name="McGuire S."/>
            <person name="Gilderthorp R."/>
            <person name="Griffiths C."/>
            <person name="Manthravadi D."/>
            <person name="Nichol S."/>
            <person name="Barker G."/>
            <person name="Whitehead S."/>
            <person name="Kay M."/>
            <person name="Brown J."/>
            <person name="Murnane C."/>
            <person name="Gray E."/>
            <person name="Humphries M."/>
            <person name="Sycamore N."/>
            <person name="Barker D."/>
            <person name="Saunders D."/>
            <person name="Wallis J."/>
            <person name="Babbage A."/>
            <person name="Hammond S."/>
            <person name="Mashreghi-Mohammadi M."/>
            <person name="Barr L."/>
            <person name="Martin S."/>
            <person name="Wray P."/>
            <person name="Ellington A."/>
            <person name="Matthews N."/>
            <person name="Ellwood M."/>
            <person name="Woodmansey R."/>
            <person name="Clark G."/>
            <person name="Cooper J."/>
            <person name="Cooper J."/>
            <person name="Tromans A."/>
            <person name="Grafham D."/>
            <person name="Skuce C."/>
            <person name="Pandian R."/>
            <person name="Andrews R."/>
            <person name="Harrison E."/>
            <person name="Kimberley A."/>
            <person name="Garnett J."/>
            <person name="Fosker N."/>
            <person name="Hall R."/>
            <person name="Garner P."/>
            <person name="Kelly D."/>
            <person name="Bird C."/>
            <person name="Palmer S."/>
            <person name="Gehring I."/>
            <person name="Berger A."/>
            <person name="Dooley C.M."/>
            <person name="Ersan-Urun Z."/>
            <person name="Eser C."/>
            <person name="Geiger H."/>
            <person name="Geisler M."/>
            <person name="Karotki L."/>
            <person name="Kirn A."/>
            <person name="Konantz J."/>
            <person name="Konantz M."/>
            <person name="Oberlander M."/>
            <person name="Rudolph-Geiger S."/>
            <person name="Teucke M."/>
            <person name="Lanz C."/>
            <person name="Raddatz G."/>
            <person name="Osoegawa K."/>
            <person name="Zhu B."/>
            <person name="Rapp A."/>
            <person name="Widaa S."/>
            <person name="Langford C."/>
            <person name="Yang F."/>
            <person name="Schuster S.C."/>
            <person name="Carter N.P."/>
            <person name="Harrow J."/>
            <person name="Ning Z."/>
            <person name="Herrero J."/>
            <person name="Searle S.M."/>
            <person name="Enright A."/>
            <person name="Geisler R."/>
            <person name="Plasterk R.H."/>
            <person name="Lee C."/>
            <person name="Westerfield M."/>
            <person name="de Jong P.J."/>
            <person name="Zon L.I."/>
            <person name="Postlethwait J.H."/>
            <person name="Nusslein-Volhard C."/>
            <person name="Hubbard T.J."/>
            <person name="Roest Crollius H."/>
            <person name="Rogers J."/>
            <person name="Stemple D.L."/>
        </authorList>
    </citation>
    <scope>NUCLEOTIDE SEQUENCE [LARGE SCALE GENOMIC DNA]</scope>
    <source>
        <strain evidence="4">Tuebingen</strain>
    </source>
</reference>
<dbReference type="GO" id="GO:0005743">
    <property type="term" value="C:mitochondrial inner membrane"/>
    <property type="evidence" value="ECO:0000318"/>
    <property type="project" value="GO_Central"/>
</dbReference>
<dbReference type="AlphaFoldDB" id="A0A8M9Q9A8"/>
<protein>
    <submittedName>
        <fullName evidence="6">Distal membrane-arm assembly complex protein 1</fullName>
    </submittedName>
    <submittedName>
        <fullName evidence="4">Si:dkey-88p24.11</fullName>
    </submittedName>
</protein>
<evidence type="ECO:0000259" key="3">
    <source>
        <dbReference type="Pfam" id="PF15055"/>
    </source>
</evidence>
<dbReference type="InterPro" id="IPR028036">
    <property type="entry name" value="DMAC1-like_dom"/>
</dbReference>
<evidence type="ECO:0000313" key="6">
    <source>
        <dbReference type="RefSeq" id="NP_001373262.1"/>
    </source>
</evidence>
<keyword evidence="2" id="KW-1133">Transmembrane helix</keyword>
<dbReference type="EMBL" id="BX248510">
    <property type="status" value="NOT_ANNOTATED_CDS"/>
    <property type="molecule type" value="Genomic_DNA"/>
</dbReference>
<keyword evidence="2" id="KW-0812">Transmembrane</keyword>
<dbReference type="STRING" id="7955.ENSDARP00000122244"/>
<feature type="region of interest" description="Disordered" evidence="1">
    <location>
        <begin position="1"/>
        <end position="21"/>
    </location>
</feature>
<accession>E9QHF6</accession>
<feature type="transmembrane region" description="Helical" evidence="2">
    <location>
        <begin position="56"/>
        <end position="78"/>
    </location>
</feature>
<feature type="transmembrane region" description="Helical" evidence="2">
    <location>
        <begin position="25"/>
        <end position="44"/>
    </location>
</feature>
<evidence type="ECO:0000313" key="5">
    <source>
        <dbReference type="Proteomes" id="UP000000437"/>
    </source>
</evidence>
<reference evidence="6" key="5">
    <citation type="submission" date="2025-04" db="UniProtKB">
        <authorList>
            <consortium name="RefSeq"/>
        </authorList>
    </citation>
    <scope>IDENTIFICATION</scope>
    <source>
        <strain evidence="6">Tuebingen</strain>
    </source>
</reference>
<evidence type="ECO:0000256" key="2">
    <source>
        <dbReference type="SAM" id="Phobius"/>
    </source>
</evidence>
<dbReference type="GeneTree" id="ENSGT01150000289580"/>
<dbReference type="AGR" id="ZFIN:ZDB-GENE-030131-8991"/>
<evidence type="ECO:0000313" key="7">
    <source>
        <dbReference type="ZFIN" id="ZDB-GENE-030131-8991"/>
    </source>
</evidence>
<dbReference type="GO" id="GO:0032981">
    <property type="term" value="P:mitochondrial respiratory chain complex I assembly"/>
    <property type="evidence" value="ECO:0000318"/>
    <property type="project" value="GO_Central"/>
</dbReference>
<dbReference type="InterPro" id="IPR053117">
    <property type="entry name" value="DMAC_Protein"/>
</dbReference>
<evidence type="ECO:0000256" key="1">
    <source>
        <dbReference type="SAM" id="MobiDB-lite"/>
    </source>
</evidence>
<dbReference type="GeneID" id="558861"/>
<dbReference type="Pfam" id="PF15055">
    <property type="entry name" value="DMAC1_Dmo2"/>
    <property type="match status" value="1"/>
</dbReference>
<reference evidence="6" key="3">
    <citation type="journal article" date="2015" name="Nat. Commun.">
        <title>RFX transcription factors are essential for hearing in mice.</title>
        <authorList>
            <person name="Elkon R."/>
            <person name="Milon B."/>
            <person name="Morrison L."/>
            <person name="Shah M."/>
            <person name="Vijayakumar S."/>
            <person name="Racherla M."/>
            <person name="Leitch C.C."/>
            <person name="Silipino L."/>
            <person name="Hadi S."/>
            <person name="Weiss-Gayet M."/>
            <person name="Barras E."/>
            <person name="Schmid C.D."/>
            <person name="Ait-Lounis A."/>
            <person name="Barnes A."/>
            <person name="Song Y."/>
            <person name="Eisenman D.J."/>
            <person name="Eliyahu E."/>
            <person name="Frolenkov G.I."/>
            <person name="Strome S.E."/>
            <person name="Durand B."/>
            <person name="Zaghloul N.A."/>
            <person name="Jones S.M."/>
            <person name="Reith W."/>
            <person name="Hertzano R."/>
        </authorList>
    </citation>
    <scope>NUCLEOTIDE SEQUENCE</scope>
    <source>
        <strain evidence="6">Tuebingen</strain>
    </source>
</reference>
<dbReference type="HOGENOM" id="CLU_171933_0_0_1"/>